<evidence type="ECO:0000313" key="6">
    <source>
        <dbReference type="Proteomes" id="UP000199101"/>
    </source>
</evidence>
<evidence type="ECO:0000256" key="1">
    <source>
        <dbReference type="ARBA" id="ARBA00004418"/>
    </source>
</evidence>
<comment type="similarity">
    <text evidence="2">Belongs to the bacterial solute-binding protein 2 family.</text>
</comment>
<evidence type="ECO:0000313" key="5">
    <source>
        <dbReference type="EMBL" id="SCB47456.1"/>
    </source>
</evidence>
<gene>
    <name evidence="5" type="ORF">GA0061103_0166</name>
</gene>
<comment type="subcellular location">
    <subcellularLocation>
        <location evidence="1">Periplasm</location>
    </subcellularLocation>
</comment>
<keyword evidence="6" id="KW-1185">Reference proteome</keyword>
<dbReference type="GO" id="GO:0030246">
    <property type="term" value="F:carbohydrate binding"/>
    <property type="evidence" value="ECO:0007669"/>
    <property type="project" value="TreeGrafter"/>
</dbReference>
<dbReference type="SUPFAM" id="SSF53822">
    <property type="entry name" value="Periplasmic binding protein-like I"/>
    <property type="match status" value="1"/>
</dbReference>
<protein>
    <submittedName>
        <fullName evidence="5">Monosaccharide ABC transporter substrate-binding protein, CUT2 family (TC 3.A.1.2.-)</fullName>
    </submittedName>
</protein>
<dbReference type="InterPro" id="IPR050555">
    <property type="entry name" value="Bact_Solute-Bind_Prot2"/>
</dbReference>
<sequence>MAMKLLCRLLASATAICTLAATAHAADFVYTNKHADITKMCGTKPTRVAMIDGQGGDTWRKTSLAELRDEASKCKNITEVQYTDAGGDAQAYNSAINAYTAQGFDIIIAFTDFGDAAIPAYREATKAGVIMAPYFNNLGGEIGVDYSVNTYEDAFTEGKMFGDWVGKTVKKGNTVFLGGIPGAASSTAYFEGYKEGLKAYPNIKLLDENFIVTNWNPADAQRAVTGLIARYPKIDAIGADYGQSSLAAVKAFEQAGLAVPAMAYPGTNNEYSCKFIDQKAAGKAWKQFAVSGNTADIRFALRAALAKFQGTENNEPRAAVAYTFSDTEAGLDPLCDKNAPPDADLGSSLPREKLIELFKH</sequence>
<reference evidence="6" key="1">
    <citation type="submission" date="2016-08" db="EMBL/GenBank/DDBJ databases">
        <authorList>
            <person name="Varghese N."/>
            <person name="Submissions Spin"/>
        </authorList>
    </citation>
    <scope>NUCLEOTIDE SEQUENCE [LARGE SCALE GENOMIC DNA]</scope>
    <source>
        <strain evidence="6">HAMBI 2975</strain>
    </source>
</reference>
<accession>A0A1C3X5R2</accession>
<feature type="signal peptide" evidence="3">
    <location>
        <begin position="1"/>
        <end position="25"/>
    </location>
</feature>
<dbReference type="STRING" id="410764.GA0061103_0166"/>
<dbReference type="Pfam" id="PF13407">
    <property type="entry name" value="Peripla_BP_4"/>
    <property type="match status" value="1"/>
</dbReference>
<dbReference type="InterPro" id="IPR028082">
    <property type="entry name" value="Peripla_BP_I"/>
</dbReference>
<dbReference type="AlphaFoldDB" id="A0A1C3X5R2"/>
<dbReference type="RefSeq" id="WP_208603587.1">
    <property type="nucleotide sequence ID" value="NZ_FMAG01000010.1"/>
</dbReference>
<dbReference type="Proteomes" id="UP000199101">
    <property type="component" value="Unassembled WGS sequence"/>
</dbReference>
<evidence type="ECO:0000259" key="4">
    <source>
        <dbReference type="Pfam" id="PF13407"/>
    </source>
</evidence>
<dbReference type="InterPro" id="IPR025997">
    <property type="entry name" value="SBP_2_dom"/>
</dbReference>
<feature type="domain" description="Periplasmic binding protein" evidence="4">
    <location>
        <begin position="54"/>
        <end position="260"/>
    </location>
</feature>
<dbReference type="EMBL" id="FMAG01000010">
    <property type="protein sequence ID" value="SCB47456.1"/>
    <property type="molecule type" value="Genomic_DNA"/>
</dbReference>
<dbReference type="PANTHER" id="PTHR30036:SF7">
    <property type="entry name" value="ABC TRANSPORTER PERIPLASMIC-BINDING PROTEIN YPHF"/>
    <property type="match status" value="1"/>
</dbReference>
<dbReference type="PANTHER" id="PTHR30036">
    <property type="entry name" value="D-XYLOSE-BINDING PERIPLASMIC PROTEIN"/>
    <property type="match status" value="1"/>
</dbReference>
<feature type="chain" id="PRO_5008686371" evidence="3">
    <location>
        <begin position="26"/>
        <end position="360"/>
    </location>
</feature>
<evidence type="ECO:0000256" key="3">
    <source>
        <dbReference type="SAM" id="SignalP"/>
    </source>
</evidence>
<proteinExistence type="inferred from homology"/>
<keyword evidence="3" id="KW-0732">Signal</keyword>
<dbReference type="Gene3D" id="3.40.50.2300">
    <property type="match status" value="2"/>
</dbReference>
<organism evidence="5 6">
    <name type="scientific">Rhizobium multihospitium</name>
    <dbReference type="NCBI Taxonomy" id="410764"/>
    <lineage>
        <taxon>Bacteria</taxon>
        <taxon>Pseudomonadati</taxon>
        <taxon>Pseudomonadota</taxon>
        <taxon>Alphaproteobacteria</taxon>
        <taxon>Hyphomicrobiales</taxon>
        <taxon>Rhizobiaceae</taxon>
        <taxon>Rhizobium/Agrobacterium group</taxon>
        <taxon>Rhizobium</taxon>
    </lineage>
</organism>
<evidence type="ECO:0000256" key="2">
    <source>
        <dbReference type="ARBA" id="ARBA00007639"/>
    </source>
</evidence>
<name>A0A1C3X5R2_9HYPH</name>
<dbReference type="GO" id="GO:0030288">
    <property type="term" value="C:outer membrane-bounded periplasmic space"/>
    <property type="evidence" value="ECO:0007669"/>
    <property type="project" value="TreeGrafter"/>
</dbReference>